<keyword evidence="4" id="KW-0378">Hydrolase</keyword>
<evidence type="ECO:0000256" key="1">
    <source>
        <dbReference type="ARBA" id="ARBA00023450"/>
    </source>
</evidence>
<dbReference type="GO" id="GO:0003676">
    <property type="term" value="F:nucleic acid binding"/>
    <property type="evidence" value="ECO:0007669"/>
    <property type="project" value="InterPro"/>
</dbReference>
<dbReference type="Proteomes" id="UP000276542">
    <property type="component" value="Unassembled WGS sequence"/>
</dbReference>
<dbReference type="Pfam" id="PF01844">
    <property type="entry name" value="HNH"/>
    <property type="match status" value="1"/>
</dbReference>
<keyword evidence="4" id="KW-0540">Nuclease</keyword>
<organism evidence="4 5">
    <name type="scientific">Nocardioides cavernaquae</name>
    <dbReference type="NCBI Taxonomy" id="2321396"/>
    <lineage>
        <taxon>Bacteria</taxon>
        <taxon>Bacillati</taxon>
        <taxon>Actinomycetota</taxon>
        <taxon>Actinomycetes</taxon>
        <taxon>Propionibacteriales</taxon>
        <taxon>Nocardioidaceae</taxon>
        <taxon>Nocardioides</taxon>
    </lineage>
</organism>
<evidence type="ECO:0000259" key="3">
    <source>
        <dbReference type="SMART" id="SM00507"/>
    </source>
</evidence>
<dbReference type="Gene3D" id="1.10.30.50">
    <property type="match status" value="1"/>
</dbReference>
<keyword evidence="4" id="KW-0255">Endonuclease</keyword>
<dbReference type="InterPro" id="IPR003870">
    <property type="entry name" value="DUF222"/>
</dbReference>
<dbReference type="OrthoDB" id="5241234at2"/>
<dbReference type="SMART" id="SM00507">
    <property type="entry name" value="HNHc"/>
    <property type="match status" value="1"/>
</dbReference>
<dbReference type="Pfam" id="PF02720">
    <property type="entry name" value="DUF222"/>
    <property type="match status" value="1"/>
</dbReference>
<dbReference type="GO" id="GO:0008270">
    <property type="term" value="F:zinc ion binding"/>
    <property type="evidence" value="ECO:0007669"/>
    <property type="project" value="InterPro"/>
</dbReference>
<dbReference type="EMBL" id="QYRP01000002">
    <property type="protein sequence ID" value="RJS47525.1"/>
    <property type="molecule type" value="Genomic_DNA"/>
</dbReference>
<protein>
    <submittedName>
        <fullName evidence="4">HNH endonuclease</fullName>
    </submittedName>
</protein>
<evidence type="ECO:0000313" key="4">
    <source>
        <dbReference type="EMBL" id="RJS47525.1"/>
    </source>
</evidence>
<proteinExistence type="inferred from homology"/>
<comment type="caution">
    <text evidence="4">The sequence shown here is derived from an EMBL/GenBank/DDBJ whole genome shotgun (WGS) entry which is preliminary data.</text>
</comment>
<accession>A0A3A5HDE1</accession>
<sequence>MALAREASRTSSSTDAPSPVDLSPVDLSPVDLSSRDLSSVEDLRALVEQLAGVAIAPTDTEVIAQIEALERVKAASAAAQAVLTVALAQSRGMVRSESGRRAASLGSEIGLARRSGPHAGRRQLELADALLHDLPHTLDALARGDISEERAAVIATETRDLAPELRREVDRTLDSSFVALGDTQLRDLVRRVVYRLDAEGADERWSRARERRRVTVRSLGDGTSRVSAIVAEEHAAAIARALDRAGDEARNAGDERSRDQVKADTVVRRITGLDTASPVPVVVDLVVSAETLLGDSDEPGSIPGLGVVPASICRSLTAQASAAARAELRRLFAVPGDGDLVAMDSQSRLFPPALAELIRLRDGSTCRSPWCSAPIRQIDHVTPARSGGPTSADNGQGLCVTCNLVKEEPGWLSWPSTSDGPHQVTTLTPAHHVHGSTSPPMPVATAALADGSRAELYLAQLILAA</sequence>
<evidence type="ECO:0000313" key="5">
    <source>
        <dbReference type="Proteomes" id="UP000276542"/>
    </source>
</evidence>
<keyword evidence="5" id="KW-1185">Reference proteome</keyword>
<feature type="region of interest" description="Disordered" evidence="2">
    <location>
        <begin position="1"/>
        <end position="27"/>
    </location>
</feature>
<evidence type="ECO:0000256" key="2">
    <source>
        <dbReference type="SAM" id="MobiDB-lite"/>
    </source>
</evidence>
<dbReference type="GO" id="GO:0004519">
    <property type="term" value="F:endonuclease activity"/>
    <property type="evidence" value="ECO:0007669"/>
    <property type="project" value="UniProtKB-KW"/>
</dbReference>
<dbReference type="CDD" id="cd00085">
    <property type="entry name" value="HNHc"/>
    <property type="match status" value="1"/>
</dbReference>
<name>A0A3A5HDE1_9ACTN</name>
<dbReference type="InterPro" id="IPR002711">
    <property type="entry name" value="HNH"/>
</dbReference>
<reference evidence="5" key="1">
    <citation type="submission" date="2018-09" db="EMBL/GenBank/DDBJ databases">
        <authorList>
            <person name="Zhu H."/>
        </authorList>
    </citation>
    <scope>NUCLEOTIDE SEQUENCE [LARGE SCALE GENOMIC DNA]</scope>
    <source>
        <strain evidence="5">K1W22B-1</strain>
    </source>
</reference>
<gene>
    <name evidence="4" type="ORF">D4739_15765</name>
</gene>
<dbReference type="RefSeq" id="WP_120061488.1">
    <property type="nucleotide sequence ID" value="NZ_QYRP01000002.1"/>
</dbReference>
<dbReference type="AlphaFoldDB" id="A0A3A5HDE1"/>
<comment type="similarity">
    <text evidence="1">Belongs to the Rv1128c/1148c/1588c/1702c/1945/3466 family.</text>
</comment>
<dbReference type="InterPro" id="IPR003615">
    <property type="entry name" value="HNH_nuc"/>
</dbReference>
<feature type="domain" description="HNH nuclease" evidence="3">
    <location>
        <begin position="353"/>
        <end position="404"/>
    </location>
</feature>